<dbReference type="GO" id="GO:0004674">
    <property type="term" value="F:protein serine/threonine kinase activity"/>
    <property type="evidence" value="ECO:0007669"/>
    <property type="project" value="UniProtKB-KW"/>
</dbReference>
<evidence type="ECO:0000256" key="4">
    <source>
        <dbReference type="ARBA" id="ARBA00022729"/>
    </source>
</evidence>
<accession>A0AAV5MEJ3</accession>
<keyword evidence="5" id="KW-1133">Transmembrane helix</keyword>
<evidence type="ECO:0000256" key="7">
    <source>
        <dbReference type="ARBA" id="ARBA00023180"/>
    </source>
</evidence>
<evidence type="ECO:0000256" key="1">
    <source>
        <dbReference type="ARBA" id="ARBA00004479"/>
    </source>
</evidence>
<dbReference type="PANTHER" id="PTHR27009">
    <property type="entry name" value="RUST RESISTANCE KINASE LR10-RELATED"/>
    <property type="match status" value="1"/>
</dbReference>
<keyword evidence="7" id="KW-0325">Glycoprotein</keyword>
<evidence type="ECO:0008006" key="10">
    <source>
        <dbReference type="Google" id="ProtNLM"/>
    </source>
</evidence>
<dbReference type="InterPro" id="IPR045874">
    <property type="entry name" value="LRK10/LRL21-25-like"/>
</dbReference>
<protein>
    <recommendedName>
        <fullName evidence="10">Serine-threonine/tyrosine-protein kinase catalytic domain-containing protein</fullName>
    </recommendedName>
</protein>
<dbReference type="AlphaFoldDB" id="A0AAV5MEJ3"/>
<dbReference type="SUPFAM" id="SSF56112">
    <property type="entry name" value="Protein kinase-like (PK-like)"/>
    <property type="match status" value="1"/>
</dbReference>
<sequence length="144" mass="16886">MDEAFPDSQMWFPQWVWKKWENGEFQDLMKVCRINKRDREMAERMAKVASWCVQQIPKARPKMSRVVQMLEGHGEIQPPMNPFLHLMQKSPFPDWIVKFTIGQSQRVAPQKNLKQPLNRHPVSVLTRALPSCASVRLRFAKPSS</sequence>
<proteinExistence type="predicted"/>
<keyword evidence="4" id="KW-0732">Signal</keyword>
<dbReference type="InterPro" id="IPR011009">
    <property type="entry name" value="Kinase-like_dom_sf"/>
</dbReference>
<reference evidence="8 9" key="1">
    <citation type="journal article" date="2021" name="Commun. Biol.">
        <title>The genome of Shorea leprosula (Dipterocarpaceae) highlights the ecological relevance of drought in aseasonal tropical rainforests.</title>
        <authorList>
            <person name="Ng K.K.S."/>
            <person name="Kobayashi M.J."/>
            <person name="Fawcett J.A."/>
            <person name="Hatakeyama M."/>
            <person name="Paape T."/>
            <person name="Ng C.H."/>
            <person name="Ang C.C."/>
            <person name="Tnah L.H."/>
            <person name="Lee C.T."/>
            <person name="Nishiyama T."/>
            <person name="Sese J."/>
            <person name="O'Brien M.J."/>
            <person name="Copetti D."/>
            <person name="Mohd Noor M.I."/>
            <person name="Ong R.C."/>
            <person name="Putra M."/>
            <person name="Sireger I.Z."/>
            <person name="Indrioko S."/>
            <person name="Kosugi Y."/>
            <person name="Izuno A."/>
            <person name="Isagi Y."/>
            <person name="Lee S.L."/>
            <person name="Shimizu K.K."/>
        </authorList>
    </citation>
    <scope>NUCLEOTIDE SEQUENCE [LARGE SCALE GENOMIC DNA]</scope>
    <source>
        <strain evidence="8">214</strain>
    </source>
</reference>
<dbReference type="GO" id="GO:0016020">
    <property type="term" value="C:membrane"/>
    <property type="evidence" value="ECO:0007669"/>
    <property type="project" value="UniProtKB-SubCell"/>
</dbReference>
<comment type="subcellular location">
    <subcellularLocation>
        <location evidence="1">Membrane</location>
        <topology evidence="1">Single-pass type I membrane protein</topology>
    </subcellularLocation>
</comment>
<evidence type="ECO:0000313" key="9">
    <source>
        <dbReference type="Proteomes" id="UP001054252"/>
    </source>
</evidence>
<keyword evidence="6" id="KW-0472">Membrane</keyword>
<evidence type="ECO:0000313" key="8">
    <source>
        <dbReference type="EMBL" id="GKV47017.1"/>
    </source>
</evidence>
<gene>
    <name evidence="8" type="ORF">SLEP1_g53961</name>
</gene>
<keyword evidence="2" id="KW-0418">Kinase</keyword>
<dbReference type="EMBL" id="BPVZ01000220">
    <property type="protein sequence ID" value="GKV47017.1"/>
    <property type="molecule type" value="Genomic_DNA"/>
</dbReference>
<organism evidence="8 9">
    <name type="scientific">Rubroshorea leprosula</name>
    <dbReference type="NCBI Taxonomy" id="152421"/>
    <lineage>
        <taxon>Eukaryota</taxon>
        <taxon>Viridiplantae</taxon>
        <taxon>Streptophyta</taxon>
        <taxon>Embryophyta</taxon>
        <taxon>Tracheophyta</taxon>
        <taxon>Spermatophyta</taxon>
        <taxon>Magnoliopsida</taxon>
        <taxon>eudicotyledons</taxon>
        <taxon>Gunneridae</taxon>
        <taxon>Pentapetalae</taxon>
        <taxon>rosids</taxon>
        <taxon>malvids</taxon>
        <taxon>Malvales</taxon>
        <taxon>Dipterocarpaceae</taxon>
        <taxon>Rubroshorea</taxon>
    </lineage>
</organism>
<keyword evidence="9" id="KW-1185">Reference proteome</keyword>
<evidence type="ECO:0000256" key="3">
    <source>
        <dbReference type="ARBA" id="ARBA00022692"/>
    </source>
</evidence>
<comment type="caution">
    <text evidence="8">The sequence shown here is derived from an EMBL/GenBank/DDBJ whole genome shotgun (WGS) entry which is preliminary data.</text>
</comment>
<keyword evidence="2" id="KW-0808">Transferase</keyword>
<name>A0AAV5MEJ3_9ROSI</name>
<evidence type="ECO:0000256" key="5">
    <source>
        <dbReference type="ARBA" id="ARBA00022989"/>
    </source>
</evidence>
<keyword evidence="2" id="KW-0723">Serine/threonine-protein kinase</keyword>
<dbReference type="Gene3D" id="1.10.510.10">
    <property type="entry name" value="Transferase(Phosphotransferase) domain 1"/>
    <property type="match status" value="1"/>
</dbReference>
<evidence type="ECO:0000256" key="2">
    <source>
        <dbReference type="ARBA" id="ARBA00022527"/>
    </source>
</evidence>
<dbReference type="Proteomes" id="UP001054252">
    <property type="component" value="Unassembled WGS sequence"/>
</dbReference>
<evidence type="ECO:0000256" key="6">
    <source>
        <dbReference type="ARBA" id="ARBA00023136"/>
    </source>
</evidence>
<keyword evidence="3" id="KW-0812">Transmembrane</keyword>